<dbReference type="EMBL" id="VUMS01000030">
    <property type="protein sequence ID" value="MST67554.1"/>
    <property type="molecule type" value="Genomic_DNA"/>
</dbReference>
<dbReference type="RefSeq" id="WP_154432924.1">
    <property type="nucleotide sequence ID" value="NZ_VUMS01000030.1"/>
</dbReference>
<evidence type="ECO:0000259" key="1">
    <source>
        <dbReference type="Pfam" id="PF18864"/>
    </source>
</evidence>
<gene>
    <name evidence="2" type="ORF">FYJ57_12710</name>
</gene>
<dbReference type="Pfam" id="PF18864">
    <property type="entry name" value="AbiTii"/>
    <property type="match status" value="1"/>
</dbReference>
<name>A0A7X2TMA5_9FIRM</name>
<protein>
    <recommendedName>
        <fullName evidence="1">AbiTii domain-containing protein</fullName>
    </recommendedName>
</protein>
<dbReference type="AlphaFoldDB" id="A0A7X2TMA5"/>
<reference evidence="2 3" key="1">
    <citation type="submission" date="2019-08" db="EMBL/GenBank/DDBJ databases">
        <title>In-depth cultivation of the pig gut microbiome towards novel bacterial diversity and tailored functional studies.</title>
        <authorList>
            <person name="Wylensek D."/>
            <person name="Hitch T.C.A."/>
            <person name="Clavel T."/>
        </authorList>
    </citation>
    <scope>NUCLEOTIDE SEQUENCE [LARGE SCALE GENOMIC DNA]</scope>
    <source>
        <strain evidence="2 3">BSM-380-WT-5A</strain>
    </source>
</reference>
<comment type="caution">
    <text evidence="2">The sequence shown here is derived from an EMBL/GenBank/DDBJ whole genome shotgun (WGS) entry which is preliminary data.</text>
</comment>
<dbReference type="InterPro" id="IPR041304">
    <property type="entry name" value="AbiTii"/>
</dbReference>
<organism evidence="2 3">
    <name type="scientific">Oliverpabstia intestinalis</name>
    <dbReference type="NCBI Taxonomy" id="2606633"/>
    <lineage>
        <taxon>Bacteria</taxon>
        <taxon>Bacillati</taxon>
        <taxon>Bacillota</taxon>
        <taxon>Clostridia</taxon>
        <taxon>Lachnospirales</taxon>
        <taxon>Lachnospiraceae</taxon>
        <taxon>Oliverpabstia</taxon>
    </lineage>
</organism>
<proteinExistence type="predicted"/>
<feature type="domain" description="AbiTii" evidence="1">
    <location>
        <begin position="5"/>
        <end position="197"/>
    </location>
</feature>
<accession>A0A7X2TMA5</accession>
<evidence type="ECO:0000313" key="2">
    <source>
        <dbReference type="EMBL" id="MST67554.1"/>
    </source>
</evidence>
<dbReference type="Proteomes" id="UP000440513">
    <property type="component" value="Unassembled WGS sequence"/>
</dbReference>
<keyword evidence="3" id="KW-1185">Reference proteome</keyword>
<evidence type="ECO:0000313" key="3">
    <source>
        <dbReference type="Proteomes" id="UP000440513"/>
    </source>
</evidence>
<sequence length="234" mass="26432">MAKSKIIKDLANGAIDTQTALKRTKVLLQELDNEDVLEWINCEIEGYSNDSEVPNYRKIDGRLYGSYFKGSMASHMTHNHVPLPLGNMPDETREAILITDITQGIEALKCMVFDNGEGDTKSLVKTLPADIYPYIAKCNNDPYMIITSASVELNRPQLLNIFSKIESILLDILFYLEKQFGNLDELDIDTDSKNEEELEEIVNHIQVIIYNDHSVSIGDDNRIKDSTISSEINT</sequence>